<feature type="compositionally biased region" description="Acidic residues" evidence="4">
    <location>
        <begin position="754"/>
        <end position="764"/>
    </location>
</feature>
<dbReference type="GO" id="GO:0005634">
    <property type="term" value="C:nucleus"/>
    <property type="evidence" value="ECO:0007669"/>
    <property type="project" value="UniProtKB-SubCell"/>
</dbReference>
<feature type="compositionally biased region" description="Acidic residues" evidence="4">
    <location>
        <begin position="804"/>
        <end position="816"/>
    </location>
</feature>
<feature type="compositionally biased region" description="Basic and acidic residues" evidence="4">
    <location>
        <begin position="1207"/>
        <end position="1224"/>
    </location>
</feature>
<feature type="compositionally biased region" description="Polar residues" evidence="4">
    <location>
        <begin position="1105"/>
        <end position="1121"/>
    </location>
</feature>
<dbReference type="RefSeq" id="XP_713792.1">
    <property type="nucleotide sequence ID" value="XM_708699.2"/>
</dbReference>
<dbReference type="GO" id="GO:0007095">
    <property type="term" value="P:mitotic G2 DNA damage checkpoint signaling"/>
    <property type="evidence" value="ECO:0000318"/>
    <property type="project" value="GO_Central"/>
</dbReference>
<comment type="subcellular location">
    <subcellularLocation>
        <location evidence="1">Nucleus</location>
    </subcellularLocation>
</comment>
<reference evidence="7 8" key="3">
    <citation type="journal article" date="2013" name="Genome Biol.">
        <title>Assembly of a phased diploid Candida albicans genome facilitates allele-specific measurements and provides a simple model for repeat and indel structure.</title>
        <authorList>
            <person name="Muzzey D."/>
            <person name="Schwartz K."/>
            <person name="Weissman J.S."/>
            <person name="Sherlock G."/>
        </authorList>
    </citation>
    <scope>NUCLEOTIDE SEQUENCE [LARGE SCALE GENOMIC DNA]</scope>
    <source>
        <strain evidence="8">SC5314 / ATCC MYA-2876</strain>
    </source>
</reference>
<organism evidence="7 8">
    <name type="scientific">Candida albicans (strain SC5314 / ATCC MYA-2876)</name>
    <name type="common">Yeast</name>
    <dbReference type="NCBI Taxonomy" id="237561"/>
    <lineage>
        <taxon>Eukaryota</taxon>
        <taxon>Fungi</taxon>
        <taxon>Dikarya</taxon>
        <taxon>Ascomycota</taxon>
        <taxon>Saccharomycotina</taxon>
        <taxon>Pichiomycetes</taxon>
        <taxon>Debaryomycetaceae</taxon>
        <taxon>Candida/Lodderomyces clade</taxon>
        <taxon>Candida</taxon>
    </lineage>
</organism>
<evidence type="ECO:0000259" key="5">
    <source>
        <dbReference type="Pfam" id="PF09444"/>
    </source>
</evidence>
<feature type="region of interest" description="Disordered" evidence="4">
    <location>
        <begin position="1105"/>
        <end position="1138"/>
    </location>
</feature>
<dbReference type="KEGG" id="cal:CAALFM_C111440CA"/>
<feature type="region of interest" description="Disordered" evidence="4">
    <location>
        <begin position="1001"/>
        <end position="1043"/>
    </location>
</feature>
<feature type="region of interest" description="Disordered" evidence="4">
    <location>
        <begin position="723"/>
        <end position="819"/>
    </location>
</feature>
<feature type="compositionally biased region" description="Polar residues" evidence="4">
    <location>
        <begin position="732"/>
        <end position="748"/>
    </location>
</feature>
<feature type="compositionally biased region" description="Acidic residues" evidence="4">
    <location>
        <begin position="561"/>
        <end position="594"/>
    </location>
</feature>
<feature type="compositionally biased region" description="Polar residues" evidence="4">
    <location>
        <begin position="627"/>
        <end position="639"/>
    </location>
</feature>
<feature type="compositionally biased region" description="Polar residues" evidence="4">
    <location>
        <begin position="11"/>
        <end position="46"/>
    </location>
</feature>
<keyword evidence="8" id="KW-1185">Reference proteome</keyword>
<feature type="region of interest" description="Disordered" evidence="4">
    <location>
        <begin position="89"/>
        <end position="113"/>
    </location>
</feature>
<feature type="region of interest" description="Disordered" evidence="4">
    <location>
        <begin position="1"/>
        <end position="46"/>
    </location>
</feature>
<proteinExistence type="predicted"/>
<evidence type="ECO:0000256" key="2">
    <source>
        <dbReference type="ARBA" id="ARBA00022553"/>
    </source>
</evidence>
<keyword evidence="3" id="KW-0539">Nucleus</keyword>
<accession>A0A1D8PF47</accession>
<feature type="domain" description="DNA replication checkpoint mediator MRC1" evidence="5">
    <location>
        <begin position="845"/>
        <end position="984"/>
    </location>
</feature>
<feature type="region of interest" description="Disordered" evidence="4">
    <location>
        <begin position="371"/>
        <end position="393"/>
    </location>
</feature>
<feature type="compositionally biased region" description="Low complexity" evidence="4">
    <location>
        <begin position="1196"/>
        <end position="1206"/>
    </location>
</feature>
<feature type="compositionally biased region" description="Acidic residues" evidence="4">
    <location>
        <begin position="95"/>
        <end position="108"/>
    </location>
</feature>
<feature type="compositionally biased region" description="Basic and acidic residues" evidence="4">
    <location>
        <begin position="595"/>
        <end position="608"/>
    </location>
</feature>
<evidence type="ECO:0000256" key="3">
    <source>
        <dbReference type="ARBA" id="ARBA00023242"/>
    </source>
</evidence>
<dbReference type="Proteomes" id="UP000000559">
    <property type="component" value="Chromosome 1"/>
</dbReference>
<dbReference type="SMR" id="A0A1D8PF47"/>
<dbReference type="OrthoDB" id="2130597at2759"/>
<dbReference type="PANTHER" id="PTHR14396:SF10">
    <property type="entry name" value="CLASPIN"/>
    <property type="match status" value="1"/>
</dbReference>
<feature type="compositionally biased region" description="Basic and acidic residues" evidence="4">
    <location>
        <begin position="215"/>
        <end position="228"/>
    </location>
</feature>
<evidence type="ECO:0000256" key="4">
    <source>
        <dbReference type="SAM" id="MobiDB-lite"/>
    </source>
</evidence>
<name>A0A1D8PF47_CANAL</name>
<feature type="region of interest" description="Disordered" evidence="4">
    <location>
        <begin position="1194"/>
        <end position="1234"/>
    </location>
</feature>
<feature type="region of interest" description="Disordered" evidence="4">
    <location>
        <begin position="178"/>
        <end position="203"/>
    </location>
</feature>
<feature type="region of interest" description="Disordered" evidence="4">
    <location>
        <begin position="298"/>
        <end position="358"/>
    </location>
</feature>
<feature type="compositionally biased region" description="Polar residues" evidence="4">
    <location>
        <begin position="371"/>
        <end position="383"/>
    </location>
</feature>
<dbReference type="VEuPathDB" id="FungiDB:C1_11440C_A"/>
<dbReference type="FunCoup" id="A0A1D8PF47">
    <property type="interactions" value="266"/>
</dbReference>
<reference evidence="7 8" key="2">
    <citation type="journal article" date="2007" name="Genome Biol.">
        <title>Assembly of the Candida albicans genome into sixteen supercontigs aligned on the eight chromosomes.</title>
        <authorList>
            <person name="van het Hoog M."/>
            <person name="Rast T.J."/>
            <person name="Martchenko M."/>
            <person name="Grindle S."/>
            <person name="Dignard D."/>
            <person name="Hogues H."/>
            <person name="Cuomo C."/>
            <person name="Berriman M."/>
            <person name="Scherer S."/>
            <person name="Magee B.B."/>
            <person name="Whiteway M."/>
            <person name="Chibana H."/>
            <person name="Nantel A."/>
            <person name="Magee P.T."/>
        </authorList>
    </citation>
    <scope>GENOME REANNOTATION</scope>
    <source>
        <strain evidence="8">SC5314 / ATCC MYA-2876</strain>
    </source>
</reference>
<feature type="region of interest" description="Disordered" evidence="4">
    <location>
        <begin position="215"/>
        <end position="259"/>
    </location>
</feature>
<dbReference type="GO" id="GO:0000076">
    <property type="term" value="P:DNA replication checkpoint signaling"/>
    <property type="evidence" value="ECO:0000315"/>
    <property type="project" value="CGD"/>
</dbReference>
<protein>
    <submittedName>
        <fullName evidence="7">Chromatin-modulating protein</fullName>
    </submittedName>
</protein>
<gene>
    <name evidence="6 7" type="primary">GIN1</name>
    <name evidence="7" type="ordered locus">CAALFM_C111440CA</name>
    <name evidence="6" type="ordered locus">orf19.8274</name>
</gene>
<dbReference type="GO" id="GO:0033314">
    <property type="term" value="P:mitotic DNA replication checkpoint signaling"/>
    <property type="evidence" value="ECO:0000318"/>
    <property type="project" value="GO_Central"/>
</dbReference>
<dbReference type="InterPro" id="IPR024146">
    <property type="entry name" value="Claspin"/>
</dbReference>
<evidence type="ECO:0000313" key="8">
    <source>
        <dbReference type="Proteomes" id="UP000000559"/>
    </source>
</evidence>
<evidence type="ECO:0000256" key="1">
    <source>
        <dbReference type="ARBA" id="ARBA00004123"/>
    </source>
</evidence>
<dbReference type="GeneID" id="3644539"/>
<evidence type="ECO:0000313" key="6">
    <source>
        <dbReference type="CGD" id="CAL0000186065"/>
    </source>
</evidence>
<feature type="compositionally biased region" description="Polar residues" evidence="4">
    <location>
        <begin position="242"/>
        <end position="252"/>
    </location>
</feature>
<feature type="compositionally biased region" description="Basic and acidic residues" evidence="4">
    <location>
        <begin position="1012"/>
        <end position="1027"/>
    </location>
</feature>
<dbReference type="GO" id="GO:0010997">
    <property type="term" value="F:anaphase-promoting complex binding"/>
    <property type="evidence" value="ECO:0000318"/>
    <property type="project" value="GO_Central"/>
</dbReference>
<dbReference type="AlphaFoldDB" id="A0A1D8PF47"/>
<dbReference type="InterPro" id="IPR018564">
    <property type="entry name" value="Repl_chkpnt_MRC1_dom"/>
</dbReference>
<feature type="compositionally biased region" description="Acidic residues" evidence="4">
    <location>
        <begin position="1028"/>
        <end position="1038"/>
    </location>
</feature>
<dbReference type="Pfam" id="PF09444">
    <property type="entry name" value="MRC1"/>
    <property type="match status" value="1"/>
</dbReference>
<reference evidence="7 8" key="1">
    <citation type="journal article" date="2004" name="Proc. Natl. Acad. Sci. U.S.A.">
        <title>The diploid genome sequence of Candida albicans.</title>
        <authorList>
            <person name="Jones T."/>
            <person name="Federspiel N.A."/>
            <person name="Chibana H."/>
            <person name="Dungan J."/>
            <person name="Kalman S."/>
            <person name="Magee B.B."/>
            <person name="Newport G."/>
            <person name="Thorstenson Y.R."/>
            <person name="Agabian N."/>
            <person name="Magee P.T."/>
            <person name="Davis R.W."/>
            <person name="Scherer S."/>
        </authorList>
    </citation>
    <scope>NUCLEOTIDE SEQUENCE [LARGE SCALE GENOMIC DNA]</scope>
    <source>
        <strain evidence="8">SC5314 / ATCC MYA-2876</strain>
    </source>
</reference>
<feature type="compositionally biased region" description="Basic and acidic residues" evidence="4">
    <location>
        <begin position="306"/>
        <end position="316"/>
    </location>
</feature>
<dbReference type="EMBL" id="CP017623">
    <property type="protein sequence ID" value="AOW26769.1"/>
    <property type="molecule type" value="Genomic_DNA"/>
</dbReference>
<dbReference type="PANTHER" id="PTHR14396">
    <property type="entry name" value="CLASPIN"/>
    <property type="match status" value="1"/>
</dbReference>
<dbReference type="GO" id="GO:0006974">
    <property type="term" value="P:DNA damage response"/>
    <property type="evidence" value="ECO:0000316"/>
    <property type="project" value="CGD"/>
</dbReference>
<feature type="region of interest" description="Disordered" evidence="4">
    <location>
        <begin position="550"/>
        <end position="639"/>
    </location>
</feature>
<sequence>MDLLDGIEDYSASQFKPTQVNAMATTQQDNENSDSDNTSQTQPNQSILGFDFNITTISKALNSTNDNQDKGDDDGMPNLSILDKVKNRLLGGGDASDEDENTNPDDEVSDKTQKIVHPSTGSAFQLLPQLEVDETEFSNNSSTQVIPKMKPTQKIETFYDTDKTQVIPKLNDVESWFTSKDQTQEDADNVISSKPLSKEEREAKIAKLAEQKRRERLEKERQELEQDLTKGTITDEEEELNQEANDTVVSSHNKSDGLSTKELEKAQEFLNIQKRHVDIRPEFQKKVVFTKDKLLSEFSEEEDCGTNERKTTKDKPPSSPTVEEILKSSPFTSPVKDDHNDDNVLDLFKKPSENTKNPLELYAQRLKKQLFSSPQGQTDTAKNNTKHSKKLINLDSDSDIDLASSSPTKKPPIATSTSIIGSGLKFSNRAKELDNIPELSKEQRLLIKQKFSKRKFQNSKIKTNQSKNHNVSHKQDNGFMQKLREKHINQLKLNKLNNPDHLIMEELEKDEETMTSLLEREMERVRNIRKREKLQERAKLALLEGKLGIKSNNDSEKYGDEIPESDVADSEVPDSDYNMDNDDDDDDDEDDSENESPKRAEINPRSDDSYMFGGGDNADGNGEDEGVTTTLSTQPQPVFDNTSFVDKTEGLFQNLQPRTSKEDSFISTQGEESQLQIRLPSFRDLTQVPTQTQVDQFTQVDEQATQADDVATQKILAATQKIMVPTQKIKNDTQIINKPMSQRPANSSTKRDDDDVDDDDDDDIITPANVRRGRKMIRNNNMIKIEEDDEETPSKNNNDHNPKEEEEEENDSDDPEEIQRRIKEYELKIRKRELKLRKRRKEMERKGMKNIVEGEAEESEDEWKGLGGIDEEFSDVVNSDDEKMIDNNFNIDLKNDEIRSKFMEEYQIKDQKELEKLLDDIKNHRLIKRTGINSNGLDIEISDEEDQLLEAYRKQKFMEQQQRLLQNKKLFELYKNEKSKAFFNSIQDTVEVIKIDDSDDSDIEVQTNPFNKGEKKNSGSETDKDNQGEEDEEEEDSLDKEAPIKKTIKVDEAFIRKKLSFLYSTTDEDKYERLQRISRIQHGISDGEEDIDDINVLKTKSFNNLTNNRLTPPVLESSSQPSKKRGHENDTDVDEEVDEEFMPVFKKPSIVKSFKSFQEQQGISIKDGKHHFSGVTISKQYKVVAGSKASITYMSKNNNHNKNQIKNIKEEKIQKSLHSSRRENSSFFDDSGFE</sequence>
<dbReference type="InParanoid" id="A0A1D8PF47"/>
<dbReference type="STRING" id="237561.A0A1D8PF47"/>
<dbReference type="eggNOG" id="ENOG502QSP5">
    <property type="taxonomic scope" value="Eukaryota"/>
</dbReference>
<evidence type="ECO:0000313" key="7">
    <source>
        <dbReference type="EMBL" id="AOW26769.1"/>
    </source>
</evidence>
<dbReference type="CGD" id="CAL0000186065">
    <property type="gene designation" value="GIN1"/>
</dbReference>
<feature type="compositionally biased region" description="Basic and acidic residues" evidence="4">
    <location>
        <begin position="335"/>
        <end position="353"/>
    </location>
</feature>
<keyword evidence="2" id="KW-0597">Phosphoprotein</keyword>